<dbReference type="RefSeq" id="WP_251873388.1">
    <property type="nucleotide sequence ID" value="NZ_CP098755.1"/>
</dbReference>
<proteinExistence type="predicted"/>
<sequence>MIEKLQKQAVVIWENDAVRHNTRRVEQEATVSSWTVGPTERPATVRIVSSGFETKQQRSPQAAPSAMLGMRLAA</sequence>
<protein>
    <submittedName>
        <fullName evidence="2">Uncharacterized protein</fullName>
    </submittedName>
</protein>
<evidence type="ECO:0000256" key="1">
    <source>
        <dbReference type="SAM" id="MobiDB-lite"/>
    </source>
</evidence>
<feature type="compositionally biased region" description="Polar residues" evidence="1">
    <location>
        <begin position="51"/>
        <end position="62"/>
    </location>
</feature>
<dbReference type="EMBL" id="CP098755">
    <property type="protein sequence ID" value="USG66268.1"/>
    <property type="molecule type" value="Genomic_DNA"/>
</dbReference>
<dbReference type="Proteomes" id="UP001056500">
    <property type="component" value="Chromosome"/>
</dbReference>
<keyword evidence="3" id="KW-1185">Reference proteome</keyword>
<name>A0ABY4WGI4_9BACL</name>
<accession>A0ABY4WGI4</accession>
<evidence type="ECO:0000313" key="3">
    <source>
        <dbReference type="Proteomes" id="UP001056500"/>
    </source>
</evidence>
<evidence type="ECO:0000313" key="2">
    <source>
        <dbReference type="EMBL" id="USG66268.1"/>
    </source>
</evidence>
<gene>
    <name evidence="2" type="ORF">NDK47_02725</name>
</gene>
<feature type="region of interest" description="Disordered" evidence="1">
    <location>
        <begin position="51"/>
        <end position="74"/>
    </location>
</feature>
<reference evidence="2" key="1">
    <citation type="submission" date="2022-06" db="EMBL/GenBank/DDBJ databases">
        <title>Genome sequencing of Brevibacillus sp. BB3-R1.</title>
        <authorList>
            <person name="Heo J."/>
            <person name="Lee D."/>
            <person name="Won M."/>
            <person name="Han B.-H."/>
            <person name="Hong S.-B."/>
            <person name="Kwon S.-W."/>
        </authorList>
    </citation>
    <scope>NUCLEOTIDE SEQUENCE</scope>
    <source>
        <strain evidence="2">BB3-R1</strain>
    </source>
</reference>
<organism evidence="2 3">
    <name type="scientific">Brevibacillus ruminantium</name>
    <dbReference type="NCBI Taxonomy" id="2950604"/>
    <lineage>
        <taxon>Bacteria</taxon>
        <taxon>Bacillati</taxon>
        <taxon>Bacillota</taxon>
        <taxon>Bacilli</taxon>
        <taxon>Bacillales</taxon>
        <taxon>Paenibacillaceae</taxon>
        <taxon>Brevibacillus</taxon>
    </lineage>
</organism>